<evidence type="ECO:0000256" key="1">
    <source>
        <dbReference type="ARBA" id="ARBA00005017"/>
    </source>
</evidence>
<dbReference type="InterPro" id="IPR014721">
    <property type="entry name" value="Ribsml_uS5_D2-typ_fold_subgr"/>
</dbReference>
<dbReference type="GO" id="GO:0005524">
    <property type="term" value="F:ATP binding"/>
    <property type="evidence" value="ECO:0007669"/>
    <property type="project" value="UniProtKB-KW"/>
</dbReference>
<evidence type="ECO:0000259" key="7">
    <source>
        <dbReference type="Pfam" id="PF00288"/>
    </source>
</evidence>
<dbReference type="SUPFAM" id="SSF54211">
    <property type="entry name" value="Ribosomal protein S5 domain 2-like"/>
    <property type="match status" value="1"/>
</dbReference>
<keyword evidence="3" id="KW-0808">Transferase</keyword>
<evidence type="ECO:0000256" key="4">
    <source>
        <dbReference type="ARBA" id="ARBA00022741"/>
    </source>
</evidence>
<dbReference type="Pfam" id="PF08544">
    <property type="entry name" value="GHMP_kinases_C"/>
    <property type="match status" value="1"/>
</dbReference>
<evidence type="ECO:0000256" key="3">
    <source>
        <dbReference type="ARBA" id="ARBA00022679"/>
    </source>
</evidence>
<organism evidence="9 10">
    <name type="scientific">Agrilactobacillus composti DSM 18527 = JCM 14202</name>
    <dbReference type="NCBI Taxonomy" id="1423734"/>
    <lineage>
        <taxon>Bacteria</taxon>
        <taxon>Bacillati</taxon>
        <taxon>Bacillota</taxon>
        <taxon>Bacilli</taxon>
        <taxon>Lactobacillales</taxon>
        <taxon>Lactobacillaceae</taxon>
        <taxon>Agrilactobacillus</taxon>
    </lineage>
</organism>
<proteinExistence type="predicted"/>
<evidence type="ECO:0000313" key="10">
    <source>
        <dbReference type="Proteomes" id="UP000051236"/>
    </source>
</evidence>
<dbReference type="EC" id="2.7.4.2" evidence="2"/>
<dbReference type="PANTHER" id="PTHR31814:SF2">
    <property type="entry name" value="PHOSPHOMEVALONATE KINASE"/>
    <property type="match status" value="1"/>
</dbReference>
<dbReference type="PANTHER" id="PTHR31814">
    <property type="match status" value="1"/>
</dbReference>
<evidence type="ECO:0000313" key="9">
    <source>
        <dbReference type="EMBL" id="KRM33353.1"/>
    </source>
</evidence>
<dbReference type="EMBL" id="AZGA01000054">
    <property type="protein sequence ID" value="KRM33353.1"/>
    <property type="molecule type" value="Genomic_DNA"/>
</dbReference>
<comment type="caution">
    <text evidence="9">The sequence shown here is derived from an EMBL/GenBank/DDBJ whole genome shotgun (WGS) entry which is preliminary data.</text>
</comment>
<feature type="domain" description="GHMP kinase C-terminal" evidence="8">
    <location>
        <begin position="259"/>
        <end position="341"/>
    </location>
</feature>
<accession>A0A0R1XZR1</accession>
<keyword evidence="6" id="KW-0067">ATP-binding</keyword>
<dbReference type="Gene3D" id="3.30.230.10">
    <property type="match status" value="1"/>
</dbReference>
<dbReference type="InterPro" id="IPR006204">
    <property type="entry name" value="GHMP_kinase_N_dom"/>
</dbReference>
<evidence type="ECO:0000259" key="8">
    <source>
        <dbReference type="Pfam" id="PF08544"/>
    </source>
</evidence>
<dbReference type="Pfam" id="PF00288">
    <property type="entry name" value="GHMP_kinases_N"/>
    <property type="match status" value="1"/>
</dbReference>
<dbReference type="InterPro" id="IPR020568">
    <property type="entry name" value="Ribosomal_Su5_D2-typ_SF"/>
</dbReference>
<keyword evidence="5 9" id="KW-0418">Kinase</keyword>
<dbReference type="InterPro" id="IPR005917">
    <property type="entry name" value="Pmev_kinase_bact"/>
</dbReference>
<dbReference type="PRINTS" id="PR00959">
    <property type="entry name" value="MEVGALKINASE"/>
</dbReference>
<evidence type="ECO:0000256" key="2">
    <source>
        <dbReference type="ARBA" id="ARBA00012958"/>
    </source>
</evidence>
<dbReference type="InterPro" id="IPR013750">
    <property type="entry name" value="GHMP_kinase_C_dom"/>
</dbReference>
<reference evidence="9 10" key="1">
    <citation type="journal article" date="2015" name="Genome Announc.">
        <title>Expanding the biotechnology potential of lactobacilli through comparative genomics of 213 strains and associated genera.</title>
        <authorList>
            <person name="Sun Z."/>
            <person name="Harris H.M."/>
            <person name="McCann A."/>
            <person name="Guo C."/>
            <person name="Argimon S."/>
            <person name="Zhang W."/>
            <person name="Yang X."/>
            <person name="Jeffery I.B."/>
            <person name="Cooney J.C."/>
            <person name="Kagawa T.F."/>
            <person name="Liu W."/>
            <person name="Song Y."/>
            <person name="Salvetti E."/>
            <person name="Wrobel A."/>
            <person name="Rasinkangas P."/>
            <person name="Parkhill J."/>
            <person name="Rea M.C."/>
            <person name="O'Sullivan O."/>
            <person name="Ritari J."/>
            <person name="Douillard F.P."/>
            <person name="Paul Ross R."/>
            <person name="Yang R."/>
            <person name="Briner A.E."/>
            <person name="Felis G.E."/>
            <person name="de Vos W.M."/>
            <person name="Barrangou R."/>
            <person name="Klaenhammer T.R."/>
            <person name="Caufield P.W."/>
            <person name="Cui Y."/>
            <person name="Zhang H."/>
            <person name="O'Toole P.W."/>
        </authorList>
    </citation>
    <scope>NUCLEOTIDE SEQUENCE [LARGE SCALE GENOMIC DNA]</scope>
    <source>
        <strain evidence="9 10">DSM 18527</strain>
    </source>
</reference>
<dbReference type="STRING" id="1423734.FC83_GL002921"/>
<keyword evidence="10" id="KW-1185">Reference proteome</keyword>
<dbReference type="Gene3D" id="3.30.70.890">
    <property type="entry name" value="GHMP kinase, C-terminal domain"/>
    <property type="match status" value="1"/>
</dbReference>
<dbReference type="GO" id="GO:0004631">
    <property type="term" value="F:phosphomevalonate kinase activity"/>
    <property type="evidence" value="ECO:0007669"/>
    <property type="project" value="UniProtKB-EC"/>
</dbReference>
<keyword evidence="4" id="KW-0547">Nucleotide-binding</keyword>
<protein>
    <recommendedName>
        <fullName evidence="2">phosphomevalonate kinase</fullName>
        <ecNumber evidence="2">2.7.4.2</ecNumber>
    </recommendedName>
</protein>
<evidence type="ECO:0000256" key="6">
    <source>
        <dbReference type="ARBA" id="ARBA00022840"/>
    </source>
</evidence>
<feature type="domain" description="GHMP kinase N-terminal" evidence="7">
    <location>
        <begin position="77"/>
        <end position="171"/>
    </location>
</feature>
<evidence type="ECO:0000256" key="5">
    <source>
        <dbReference type="ARBA" id="ARBA00022777"/>
    </source>
</evidence>
<dbReference type="Proteomes" id="UP000051236">
    <property type="component" value="Unassembled WGS sequence"/>
</dbReference>
<dbReference type="UniPathway" id="UPA00057">
    <property type="reaction ID" value="UER00099"/>
</dbReference>
<name>A0A0R1XZR1_9LACO</name>
<dbReference type="PATRIC" id="fig|1423734.3.peg.2970"/>
<dbReference type="NCBIfam" id="TIGR01220">
    <property type="entry name" value="Pmev_kin_Gr_pos"/>
    <property type="match status" value="1"/>
</dbReference>
<dbReference type="SUPFAM" id="SSF55060">
    <property type="entry name" value="GHMP Kinase, C-terminal domain"/>
    <property type="match status" value="1"/>
</dbReference>
<dbReference type="InterPro" id="IPR036554">
    <property type="entry name" value="GHMP_kinase_C_sf"/>
</dbReference>
<dbReference type="GO" id="GO:0019287">
    <property type="term" value="P:isopentenyl diphosphate biosynthetic process, mevalonate pathway"/>
    <property type="evidence" value="ECO:0007669"/>
    <property type="project" value="UniProtKB-UniPathway"/>
</dbReference>
<dbReference type="InterPro" id="IPR035102">
    <property type="entry name" value="Phosphomevalonate_kinase"/>
</dbReference>
<dbReference type="AlphaFoldDB" id="A0A0R1XZR1"/>
<comment type="pathway">
    <text evidence="1">Isoprenoid biosynthesis; isopentenyl diphosphate biosynthesis via mevalonate pathway; isopentenyl diphosphate from (R)-mevalonate: step 2/3.</text>
</comment>
<dbReference type="RefSeq" id="WP_057002645.1">
    <property type="nucleotide sequence ID" value="NZ_AZGA01000054.1"/>
</dbReference>
<sequence length="361" mass="39663">MITVKAPGKLYIAGEYAVVEPGMPAIIVALDQFVTVSITQSDEIGSIESKQYQENSLYWRRNGDKMVFDNRDNPFHYILSAIRFTEQYALEQGKKLKLFKLNINSQLDSEDGRKYGLGSSAAVTVGTVKALCQFYGLVLSKDEIYKLSAIAHLDVQGNGSLGDIAASVYGGWIAYRSFNHGWLRAQRHVATLSQLLDMKWPDLDVQMLQPPRDLELMIGWTGSPASTSQLVDKITIATATRHEAYLQFLKASKACVTAMIQGFETGDLAEIQHQITINRRLLQELSTLSEVSIETTLLKQMCDLAEAGGGAAKTSGAGGGDCGITIISQQVNTQAIRDQWQLVGVEPLDLKVHEVADMTID</sequence>
<gene>
    <name evidence="9" type="ORF">FC83_GL002921</name>
</gene>
<dbReference type="eggNOG" id="COG1577">
    <property type="taxonomic scope" value="Bacteria"/>
</dbReference>